<name>A0A448XB78_9PLAT</name>
<dbReference type="Proteomes" id="UP000784294">
    <property type="component" value="Unassembled WGS sequence"/>
</dbReference>
<evidence type="ECO:0000256" key="1">
    <source>
        <dbReference type="SAM" id="MobiDB-lite"/>
    </source>
</evidence>
<organism evidence="2 3">
    <name type="scientific">Protopolystoma xenopodis</name>
    <dbReference type="NCBI Taxonomy" id="117903"/>
    <lineage>
        <taxon>Eukaryota</taxon>
        <taxon>Metazoa</taxon>
        <taxon>Spiralia</taxon>
        <taxon>Lophotrochozoa</taxon>
        <taxon>Platyhelminthes</taxon>
        <taxon>Monogenea</taxon>
        <taxon>Polyopisthocotylea</taxon>
        <taxon>Polystomatidea</taxon>
        <taxon>Polystomatidae</taxon>
        <taxon>Protopolystoma</taxon>
    </lineage>
</organism>
<gene>
    <name evidence="2" type="ORF">PXEA_LOCUS26205</name>
</gene>
<dbReference type="AlphaFoldDB" id="A0A448XB78"/>
<comment type="caution">
    <text evidence="2">The sequence shown here is derived from an EMBL/GenBank/DDBJ whole genome shotgun (WGS) entry which is preliminary data.</text>
</comment>
<sequence length="213" mass="22920">MDAHPGLLVQALISLGIDCCPSSKVPIPSDSSDTTMTACRIQINSLLAQEKLKLTSLYFSPSCNLSANDRQILGQLLESAAKIRSHTFCILPGHLDTPPIKSNDAPTCSTAFLPPFSAPNSPLSSTSPSFQSPSSLAMHSRGASSGSTSDTASPKLAVYSPDSGLSIDLGNNFNWQTYSSYLRTRFLGRSPVWAEVMDSSWVLCERYLIMLRA</sequence>
<dbReference type="EMBL" id="CAAALY010244623">
    <property type="protein sequence ID" value="VEL32765.1"/>
    <property type="molecule type" value="Genomic_DNA"/>
</dbReference>
<accession>A0A448XB78</accession>
<evidence type="ECO:0000313" key="2">
    <source>
        <dbReference type="EMBL" id="VEL32765.1"/>
    </source>
</evidence>
<reference evidence="2" key="1">
    <citation type="submission" date="2018-11" db="EMBL/GenBank/DDBJ databases">
        <authorList>
            <consortium name="Pathogen Informatics"/>
        </authorList>
    </citation>
    <scope>NUCLEOTIDE SEQUENCE</scope>
</reference>
<keyword evidence="3" id="KW-1185">Reference proteome</keyword>
<feature type="region of interest" description="Disordered" evidence="1">
    <location>
        <begin position="123"/>
        <end position="153"/>
    </location>
</feature>
<proteinExistence type="predicted"/>
<evidence type="ECO:0000313" key="3">
    <source>
        <dbReference type="Proteomes" id="UP000784294"/>
    </source>
</evidence>
<protein>
    <submittedName>
        <fullName evidence="2">Uncharacterized protein</fullName>
    </submittedName>
</protein>